<accession>B7PGC3</accession>
<dbReference type="InParanoid" id="B7PGC3"/>
<dbReference type="EMBL" id="ABJB011136637">
    <property type="status" value="NOT_ANNOTATED_CDS"/>
    <property type="molecule type" value="Genomic_DNA"/>
</dbReference>
<evidence type="ECO:0000256" key="1">
    <source>
        <dbReference type="ARBA" id="ARBA00004141"/>
    </source>
</evidence>
<dbReference type="EMBL" id="ABJB011052830">
    <property type="status" value="NOT_ANNOTATED_CDS"/>
    <property type="molecule type" value="Genomic_DNA"/>
</dbReference>
<evidence type="ECO:0000313" key="9">
    <source>
        <dbReference type="Proteomes" id="UP000001555"/>
    </source>
</evidence>
<comment type="similarity">
    <text evidence="2">Belongs to the SLC13A/DASS transporter (TC 2.A.47) family. NADC subfamily.</text>
</comment>
<dbReference type="EMBL" id="DS707563">
    <property type="protein sequence ID" value="EEC05645.1"/>
    <property type="molecule type" value="Genomic_DNA"/>
</dbReference>
<evidence type="ECO:0000256" key="6">
    <source>
        <dbReference type="SAM" id="Phobius"/>
    </source>
</evidence>
<evidence type="ECO:0000256" key="3">
    <source>
        <dbReference type="ARBA" id="ARBA00022692"/>
    </source>
</evidence>
<organism>
    <name type="scientific">Ixodes scapularis</name>
    <name type="common">Black-legged tick</name>
    <name type="synonym">Deer tick</name>
    <dbReference type="NCBI Taxonomy" id="6945"/>
    <lineage>
        <taxon>Eukaryota</taxon>
        <taxon>Metazoa</taxon>
        <taxon>Ecdysozoa</taxon>
        <taxon>Arthropoda</taxon>
        <taxon>Chelicerata</taxon>
        <taxon>Arachnida</taxon>
        <taxon>Acari</taxon>
        <taxon>Parasitiformes</taxon>
        <taxon>Ixodida</taxon>
        <taxon>Ixodoidea</taxon>
        <taxon>Ixodidae</taxon>
        <taxon>Ixodinae</taxon>
        <taxon>Ixodes</taxon>
    </lineage>
</organism>
<sequence length="289" mass="32523">MVLILGPNFIDQLSERSGFQVVESKFKSNIDNDVKLALSEQWDELGKMKLHEKFVLVNYVALNMVLILGPNFIDQLSERSGFQVTSSAVWVAFVVLLFVLPANSLFECHRKNRLLTWKVLNETMPWHLLFLASTCVVLSKLFRTSGLQQLVRDNFHEYDLPNPLYVQILISIVTAVVCEFCQNVVVVAIFAPYAAHMADVMHVHPLYFVLAVYHAGTLSIMWPGSCICNEIVFAEAQSKITDMAVPGLIIKVIGGIISILAINSMGFVVFSMVITPYRLPHEEDVTDQF</sequence>
<feature type="transmembrane region" description="Helical" evidence="6">
    <location>
        <begin position="244"/>
        <end position="270"/>
    </location>
</feature>
<feature type="transmembrane region" description="Helical" evidence="6">
    <location>
        <begin position="88"/>
        <end position="106"/>
    </location>
</feature>
<dbReference type="AlphaFoldDB" id="B7PGC3"/>
<evidence type="ECO:0000313" key="8">
    <source>
        <dbReference type="EnsemblMetazoa" id="ISCW005245-PA"/>
    </source>
</evidence>
<reference evidence="7 9" key="1">
    <citation type="submission" date="2008-03" db="EMBL/GenBank/DDBJ databases">
        <title>Annotation of Ixodes scapularis.</title>
        <authorList>
            <consortium name="Ixodes scapularis Genome Project Consortium"/>
            <person name="Caler E."/>
            <person name="Hannick L.I."/>
            <person name="Bidwell S."/>
            <person name="Joardar V."/>
            <person name="Thiagarajan M."/>
            <person name="Amedeo P."/>
            <person name="Galinsky K.J."/>
            <person name="Schobel S."/>
            <person name="Inman J."/>
            <person name="Hostetler J."/>
            <person name="Miller J."/>
            <person name="Hammond M."/>
            <person name="Megy K."/>
            <person name="Lawson D."/>
            <person name="Kodira C."/>
            <person name="Sutton G."/>
            <person name="Meyer J."/>
            <person name="Hill C.A."/>
            <person name="Birren B."/>
            <person name="Nene V."/>
            <person name="Collins F."/>
            <person name="Alarcon-Chaidez F."/>
            <person name="Wikel S."/>
            <person name="Strausberg R."/>
        </authorList>
    </citation>
    <scope>NUCLEOTIDE SEQUENCE [LARGE SCALE GENOMIC DNA]</scope>
    <source>
        <strain evidence="9">Wikel</strain>
        <strain evidence="7">Wikel colony</strain>
    </source>
</reference>
<dbReference type="VEuPathDB" id="VectorBase:ISCW005245"/>
<evidence type="ECO:0000313" key="7">
    <source>
        <dbReference type="EMBL" id="EEC05645.1"/>
    </source>
</evidence>
<feature type="transmembrane region" description="Helical" evidence="6">
    <location>
        <begin position="164"/>
        <end position="194"/>
    </location>
</feature>
<keyword evidence="5 6" id="KW-0472">Membrane</keyword>
<dbReference type="VEuPathDB" id="VectorBase:ISCP_021604"/>
<gene>
    <name evidence="7" type="ORF">IscW_ISCW005245</name>
</gene>
<feature type="transmembrane region" description="Helical" evidence="6">
    <location>
        <begin position="54"/>
        <end position="73"/>
    </location>
</feature>
<protein>
    <submittedName>
        <fullName evidence="7 8">Na+/dicarboxylate, Na+/tricarboxylate and phosphate transporter, putative</fullName>
    </submittedName>
</protein>
<dbReference type="EMBL" id="ABJB010001812">
    <property type="status" value="NOT_ANNOTATED_CDS"/>
    <property type="molecule type" value="Genomic_DNA"/>
</dbReference>
<evidence type="ECO:0000256" key="4">
    <source>
        <dbReference type="ARBA" id="ARBA00022989"/>
    </source>
</evidence>
<dbReference type="STRING" id="6945.B7PGC3"/>
<dbReference type="InterPro" id="IPR001898">
    <property type="entry name" value="SLC13A/DASS"/>
</dbReference>
<evidence type="ECO:0000256" key="2">
    <source>
        <dbReference type="ARBA" id="ARBA00006772"/>
    </source>
</evidence>
<dbReference type="PANTHER" id="PTHR10283:SF82">
    <property type="entry name" value="SOLUTE CARRIER FAMILY 13 MEMBER 2"/>
    <property type="match status" value="1"/>
</dbReference>
<dbReference type="GO" id="GO:0005310">
    <property type="term" value="F:dicarboxylic acid transmembrane transporter activity"/>
    <property type="evidence" value="ECO:0007669"/>
    <property type="project" value="UniProtKB-ARBA"/>
</dbReference>
<dbReference type="GO" id="GO:0015556">
    <property type="term" value="F:C4-dicarboxylate transmembrane transporter activity"/>
    <property type="evidence" value="ECO:0007669"/>
    <property type="project" value="UniProtKB-ARBA"/>
</dbReference>
<feature type="transmembrane region" description="Helical" evidence="6">
    <location>
        <begin position="206"/>
        <end position="224"/>
    </location>
</feature>
<dbReference type="HOGENOM" id="CLU_964050_0_0_1"/>
<evidence type="ECO:0000256" key="5">
    <source>
        <dbReference type="ARBA" id="ARBA00023136"/>
    </source>
</evidence>
<name>B7PGC3_IXOSC</name>
<keyword evidence="9" id="KW-1185">Reference proteome</keyword>
<keyword evidence="4 6" id="KW-1133">Transmembrane helix</keyword>
<dbReference type="PANTHER" id="PTHR10283">
    <property type="entry name" value="SOLUTE CARRIER FAMILY 13 MEMBER"/>
    <property type="match status" value="1"/>
</dbReference>
<dbReference type="EnsemblMetazoa" id="ISCW005245-RA">
    <property type="protein sequence ID" value="ISCW005245-PA"/>
    <property type="gene ID" value="ISCW005245"/>
</dbReference>
<reference evidence="8" key="2">
    <citation type="submission" date="2020-05" db="UniProtKB">
        <authorList>
            <consortium name="EnsemblMetazoa"/>
        </authorList>
    </citation>
    <scope>IDENTIFICATION</scope>
    <source>
        <strain evidence="8">wikel</strain>
    </source>
</reference>
<dbReference type="VEuPathDB" id="VectorBase:ISCI005245"/>
<dbReference type="OrthoDB" id="6489811at2759"/>
<dbReference type="Proteomes" id="UP000001555">
    <property type="component" value="Unassembled WGS sequence"/>
</dbReference>
<dbReference type="EMBL" id="ABJB011010094">
    <property type="status" value="NOT_ANNOTATED_CDS"/>
    <property type="molecule type" value="Genomic_DNA"/>
</dbReference>
<dbReference type="GO" id="GO:0016020">
    <property type="term" value="C:membrane"/>
    <property type="evidence" value="ECO:0007669"/>
    <property type="project" value="UniProtKB-SubCell"/>
</dbReference>
<keyword evidence="3 6" id="KW-0812">Transmembrane</keyword>
<dbReference type="Pfam" id="PF00939">
    <property type="entry name" value="Na_sulph_symp"/>
    <property type="match status" value="1"/>
</dbReference>
<proteinExistence type="inferred from homology"/>
<dbReference type="EMBL" id="ABJB011141110">
    <property type="status" value="NOT_ANNOTATED_CDS"/>
    <property type="molecule type" value="Genomic_DNA"/>
</dbReference>
<dbReference type="PaxDb" id="6945-B7PGC3"/>
<dbReference type="EMBL" id="ABJB010542256">
    <property type="status" value="NOT_ANNOTATED_CDS"/>
    <property type="molecule type" value="Genomic_DNA"/>
</dbReference>
<comment type="subcellular location">
    <subcellularLocation>
        <location evidence="1">Membrane</location>
        <topology evidence="1">Multi-pass membrane protein</topology>
    </subcellularLocation>
</comment>